<sequence>MRCHVYRSRLRPDTYVYLSEKDGFDALPEALRLRLGALEPVMELELTPERRLARADAVMVIEALRTRGCYLQLPPPMEARGP</sequence>
<dbReference type="PROSITE" id="PS51648">
    <property type="entry name" value="YCGL"/>
    <property type="match status" value="1"/>
</dbReference>
<evidence type="ECO:0000259" key="2">
    <source>
        <dbReference type="PROSITE" id="PS51648"/>
    </source>
</evidence>
<protein>
    <recommendedName>
        <fullName evidence="1">YcgL domain-containing protein WB794_08120</fullName>
    </recommendedName>
</protein>
<comment type="caution">
    <text evidence="3">The sequence shown here is derived from an EMBL/GenBank/DDBJ whole genome shotgun (WGS) entry which is preliminary data.</text>
</comment>
<organism evidence="3 4">
    <name type="scientific">Denitratimonas tolerans</name>
    <dbReference type="NCBI Taxonomy" id="1338420"/>
    <lineage>
        <taxon>Bacteria</taxon>
        <taxon>Pseudomonadati</taxon>
        <taxon>Pseudomonadota</taxon>
        <taxon>Gammaproteobacteria</taxon>
        <taxon>Lysobacterales</taxon>
        <taxon>Lysobacteraceae</taxon>
        <taxon>Denitratimonas</taxon>
    </lineage>
</organism>
<gene>
    <name evidence="3" type="ORF">WB794_08120</name>
</gene>
<dbReference type="Proteomes" id="UP001364472">
    <property type="component" value="Unassembled WGS sequence"/>
</dbReference>
<accession>A0AAW9R4I7</accession>
<dbReference type="Pfam" id="PF05166">
    <property type="entry name" value="YcgL"/>
    <property type="match status" value="1"/>
</dbReference>
<feature type="domain" description="YcgL" evidence="2">
    <location>
        <begin position="1"/>
        <end position="82"/>
    </location>
</feature>
<evidence type="ECO:0000313" key="4">
    <source>
        <dbReference type="Proteomes" id="UP001364472"/>
    </source>
</evidence>
<name>A0AAW9R4I7_9GAMM</name>
<dbReference type="InterPro" id="IPR038068">
    <property type="entry name" value="YcgL-like_sf"/>
</dbReference>
<evidence type="ECO:0000313" key="3">
    <source>
        <dbReference type="EMBL" id="MEJ1249635.1"/>
    </source>
</evidence>
<reference evidence="3 4" key="1">
    <citation type="journal article" date="2016" name="Antonie Van Leeuwenhoek">
        <title>Denitratimonas tolerans gen. nov., sp. nov., a denitrifying bacterium isolated from a bioreactor for tannery wastewater treatment.</title>
        <authorList>
            <person name="Han S.I."/>
            <person name="Kim J.O."/>
            <person name="Lee Y.R."/>
            <person name="Ekpeghere K.I."/>
            <person name="Koh S.C."/>
            <person name="Whang K.S."/>
        </authorList>
    </citation>
    <scope>NUCLEOTIDE SEQUENCE [LARGE SCALE GENOMIC DNA]</scope>
    <source>
        <strain evidence="3 4">KACC 17565</strain>
    </source>
</reference>
<dbReference type="HAMAP" id="MF_01866">
    <property type="entry name" value="UPF0745"/>
    <property type="match status" value="1"/>
</dbReference>
<dbReference type="PANTHER" id="PTHR38109">
    <property type="entry name" value="PROTEIN YCGL"/>
    <property type="match status" value="1"/>
</dbReference>
<dbReference type="AlphaFoldDB" id="A0AAW9R4I7"/>
<dbReference type="RefSeq" id="WP_337335418.1">
    <property type="nucleotide sequence ID" value="NZ_JBBDHC010000010.1"/>
</dbReference>
<dbReference type="SUPFAM" id="SSF160191">
    <property type="entry name" value="YcgL-like"/>
    <property type="match status" value="1"/>
</dbReference>
<dbReference type="Gene3D" id="3.10.510.20">
    <property type="entry name" value="YcgL domain"/>
    <property type="match status" value="1"/>
</dbReference>
<dbReference type="InterPro" id="IPR027354">
    <property type="entry name" value="YcgL_dom"/>
</dbReference>
<proteinExistence type="inferred from homology"/>
<dbReference type="EMBL" id="JBBDHC010000010">
    <property type="protein sequence ID" value="MEJ1249635.1"/>
    <property type="molecule type" value="Genomic_DNA"/>
</dbReference>
<keyword evidence="4" id="KW-1185">Reference proteome</keyword>
<evidence type="ECO:0000256" key="1">
    <source>
        <dbReference type="HAMAP-Rule" id="MF_01866"/>
    </source>
</evidence>
<dbReference type="PANTHER" id="PTHR38109:SF1">
    <property type="entry name" value="PROTEIN YCGL"/>
    <property type="match status" value="1"/>
</dbReference>